<dbReference type="GO" id="GO:0000226">
    <property type="term" value="P:microtubule cytoskeleton organization"/>
    <property type="evidence" value="ECO:0007669"/>
    <property type="project" value="TreeGrafter"/>
</dbReference>
<keyword evidence="1" id="KW-0436">Ligase</keyword>
<dbReference type="EMBL" id="BDRX01000005">
    <property type="protein sequence ID" value="GBF88463.1"/>
    <property type="molecule type" value="Genomic_DNA"/>
</dbReference>
<feature type="region of interest" description="Disordered" evidence="6">
    <location>
        <begin position="1"/>
        <end position="31"/>
    </location>
</feature>
<comment type="catalytic activity">
    <reaction evidence="5">
        <text>L-glutamyl-[protein] + L-glutamate + ATP = gamma-L-glutamyl-L-glutamyl-[protein] + ADP + phosphate + H(+)</text>
        <dbReference type="Rhea" id="RHEA:60144"/>
        <dbReference type="Rhea" id="RHEA-COMP:10208"/>
        <dbReference type="Rhea" id="RHEA-COMP:15517"/>
        <dbReference type="ChEBI" id="CHEBI:15378"/>
        <dbReference type="ChEBI" id="CHEBI:29973"/>
        <dbReference type="ChEBI" id="CHEBI:29985"/>
        <dbReference type="ChEBI" id="CHEBI:30616"/>
        <dbReference type="ChEBI" id="CHEBI:43474"/>
        <dbReference type="ChEBI" id="CHEBI:143622"/>
        <dbReference type="ChEBI" id="CHEBI:456216"/>
    </reaction>
    <physiologicalReaction direction="left-to-right" evidence="5">
        <dbReference type="Rhea" id="RHEA:60145"/>
    </physiologicalReaction>
</comment>
<evidence type="ECO:0000256" key="1">
    <source>
        <dbReference type="ARBA" id="ARBA00022598"/>
    </source>
</evidence>
<comment type="caution">
    <text evidence="7">The sequence shown here is derived from an EMBL/GenBank/DDBJ whole genome shotgun (WGS) entry which is preliminary data.</text>
</comment>
<dbReference type="PANTHER" id="PTHR12241:SF145">
    <property type="entry name" value="TUBULIN POLYGLUTAMYLASE TTLL5"/>
    <property type="match status" value="1"/>
</dbReference>
<evidence type="ECO:0000313" key="8">
    <source>
        <dbReference type="Proteomes" id="UP000247498"/>
    </source>
</evidence>
<dbReference type="InParanoid" id="A0A2V0NSF2"/>
<dbReference type="GO" id="GO:0015631">
    <property type="term" value="F:tubulin binding"/>
    <property type="evidence" value="ECO:0007669"/>
    <property type="project" value="TreeGrafter"/>
</dbReference>
<dbReference type="Pfam" id="PF03133">
    <property type="entry name" value="TTL"/>
    <property type="match status" value="1"/>
</dbReference>
<dbReference type="GO" id="GO:0005524">
    <property type="term" value="F:ATP binding"/>
    <property type="evidence" value="ECO:0007669"/>
    <property type="project" value="UniProtKB-KW"/>
</dbReference>
<dbReference type="PANTHER" id="PTHR12241">
    <property type="entry name" value="TUBULIN POLYGLUTAMYLASE"/>
    <property type="match status" value="1"/>
</dbReference>
<keyword evidence="3" id="KW-0067">ATP-binding</keyword>
<evidence type="ECO:0000256" key="3">
    <source>
        <dbReference type="ARBA" id="ARBA00022840"/>
    </source>
</evidence>
<evidence type="ECO:0000313" key="7">
    <source>
        <dbReference type="EMBL" id="GBF88463.1"/>
    </source>
</evidence>
<feature type="compositionally biased region" description="Gly residues" evidence="6">
    <location>
        <begin position="1"/>
        <end position="11"/>
    </location>
</feature>
<dbReference type="GO" id="GO:0036064">
    <property type="term" value="C:ciliary basal body"/>
    <property type="evidence" value="ECO:0007669"/>
    <property type="project" value="TreeGrafter"/>
</dbReference>
<keyword evidence="2" id="KW-0547">Nucleotide-binding</keyword>
<name>A0A2V0NSF2_9CHLO</name>
<evidence type="ECO:0000256" key="5">
    <source>
        <dbReference type="ARBA" id="ARBA00049274"/>
    </source>
</evidence>
<protein>
    <recommendedName>
        <fullName evidence="4">Tubulin--tyrosine ligase-like protein 5</fullName>
    </recommendedName>
</protein>
<keyword evidence="8" id="KW-1185">Reference proteome</keyword>
<evidence type="ECO:0000256" key="2">
    <source>
        <dbReference type="ARBA" id="ARBA00022741"/>
    </source>
</evidence>
<evidence type="ECO:0000256" key="4">
    <source>
        <dbReference type="ARBA" id="ARBA00041448"/>
    </source>
</evidence>
<dbReference type="Proteomes" id="UP000247498">
    <property type="component" value="Unassembled WGS sequence"/>
</dbReference>
<dbReference type="PROSITE" id="PS51221">
    <property type="entry name" value="TTL"/>
    <property type="match status" value="1"/>
</dbReference>
<proteinExistence type="predicted"/>
<dbReference type="OrthoDB" id="202825at2759"/>
<gene>
    <name evidence="7" type="ORF">Rsub_01176</name>
</gene>
<dbReference type="GO" id="GO:0070740">
    <property type="term" value="F:tubulin-glutamic acid ligase activity"/>
    <property type="evidence" value="ECO:0007669"/>
    <property type="project" value="TreeGrafter"/>
</dbReference>
<dbReference type="Gene3D" id="3.30.470.20">
    <property type="entry name" value="ATP-grasp fold, B domain"/>
    <property type="match status" value="1"/>
</dbReference>
<accession>A0A2V0NSF2</accession>
<evidence type="ECO:0000256" key="6">
    <source>
        <dbReference type="SAM" id="MobiDB-lite"/>
    </source>
</evidence>
<reference evidence="7 8" key="1">
    <citation type="journal article" date="2018" name="Sci. Rep.">
        <title>Raphidocelis subcapitata (=Pseudokirchneriella subcapitata) provides an insight into genome evolution and environmental adaptations in the Sphaeropleales.</title>
        <authorList>
            <person name="Suzuki S."/>
            <person name="Yamaguchi H."/>
            <person name="Nakajima N."/>
            <person name="Kawachi M."/>
        </authorList>
    </citation>
    <scope>NUCLEOTIDE SEQUENCE [LARGE SCALE GENOMIC DNA]</scope>
    <source>
        <strain evidence="7 8">NIES-35</strain>
    </source>
</reference>
<dbReference type="InterPro" id="IPR004344">
    <property type="entry name" value="TTL/TTLL_fam"/>
</dbReference>
<sequence>MRLARGPGGVPEGAAGCKQGEGRDGTRLGAAGPARAVGTGGGAASAAAAAAAAAARAAAAAAHAAAAGRRAAAERSQRTHSALLRALWRACAGRGGPLDAPAAGLPALALAAVVPRPLPDPGRFRYWVDYQALSSPESAALAERALQMLGGVRTGGPPKLDPVSAQRQKIRDYGYMHMGAWDLLLSITAKAMLAAEVLRPGQIVSIVPGCLCITRKTSLVRSLVNAYGPEAAFGIVPLTFKLPEELDDWAAWDPGLWMLKNNKQRGTGLRLVPTAEAFRVCFETCTRPGLEGVRLYRWYLAQRYITDPLLIKGCKFGLRLWAVIPGAVPLRAYLHTNGLALFSSEPYRPEDAGKSGALGGVAAGHITNYAQNENGEAWDLPQLAAHLGAGRWRALWRRCVEASALVFASALRRIQEVQAQMDLPPRSTFQYFGLDFLIDASLRPWLMEVAHEDPATLSVIQNAKWPVVRDMFTLLGVGPERFASPPQGHAATLAEVEAEIGRRGGFVPLMHLFPTEEEVPGLSIPWTAADAALREWAAGSSAYAAAAAGAAGG</sequence>
<dbReference type="AlphaFoldDB" id="A0A2V0NSF2"/>
<organism evidence="7 8">
    <name type="scientific">Raphidocelis subcapitata</name>
    <dbReference type="NCBI Taxonomy" id="307507"/>
    <lineage>
        <taxon>Eukaryota</taxon>
        <taxon>Viridiplantae</taxon>
        <taxon>Chlorophyta</taxon>
        <taxon>core chlorophytes</taxon>
        <taxon>Chlorophyceae</taxon>
        <taxon>CS clade</taxon>
        <taxon>Sphaeropleales</taxon>
        <taxon>Selenastraceae</taxon>
        <taxon>Raphidocelis</taxon>
    </lineage>
</organism>